<proteinExistence type="predicted"/>
<name>A0AAQ0V3R9_CITKO</name>
<comment type="caution">
    <text evidence="1">The sequence shown here is derived from an EMBL/GenBank/DDBJ whole genome shotgun (WGS) entry which is preliminary data.</text>
</comment>
<evidence type="ECO:0000313" key="2">
    <source>
        <dbReference type="Proteomes" id="UP000282299"/>
    </source>
</evidence>
<reference evidence="2" key="1">
    <citation type="submission" date="2018-10" db="EMBL/GenBank/DDBJ databases">
        <title>FDA dAtabase for Regulatory Grade micrObial Sequences (FDA-ARGOS): Supporting development and validation of Infectious Disease Dx tests.</title>
        <authorList>
            <person name="Goldberg B."/>
            <person name="Campos J."/>
            <person name="Tallon L."/>
            <person name="Sadzewicz L."/>
            <person name="Zhao X."/>
            <person name="Vavikolanu K."/>
            <person name="Mehta A."/>
            <person name="Aluvathingal J."/>
            <person name="Nadendla S."/>
            <person name="Geyer C."/>
            <person name="Nandy P."/>
            <person name="Yan Y."/>
            <person name="Sichtig H."/>
        </authorList>
    </citation>
    <scope>NUCLEOTIDE SEQUENCE [LARGE SCALE GENOMIC DNA]</scope>
    <source>
        <strain evidence="2">FDAARGOS_526</strain>
    </source>
</reference>
<evidence type="ECO:0000313" key="1">
    <source>
        <dbReference type="EMBL" id="RSC15760.1"/>
    </source>
</evidence>
<organism evidence="1 2">
    <name type="scientific">Citrobacter koseri</name>
    <name type="common">Citrobacter diversus</name>
    <dbReference type="NCBI Taxonomy" id="545"/>
    <lineage>
        <taxon>Bacteria</taxon>
        <taxon>Pseudomonadati</taxon>
        <taxon>Pseudomonadota</taxon>
        <taxon>Gammaproteobacteria</taxon>
        <taxon>Enterobacterales</taxon>
        <taxon>Enterobacteriaceae</taxon>
        <taxon>Citrobacter</taxon>
    </lineage>
</organism>
<dbReference type="EMBL" id="RKIT01000002">
    <property type="protein sequence ID" value="RSC15760.1"/>
    <property type="molecule type" value="Genomic_DNA"/>
</dbReference>
<dbReference type="Proteomes" id="UP000282299">
    <property type="component" value="Unassembled WGS sequence"/>
</dbReference>
<dbReference type="AlphaFoldDB" id="A0AAQ0V3R9"/>
<protein>
    <submittedName>
        <fullName evidence="1">Uncharacterized protein</fullName>
    </submittedName>
</protein>
<sequence length="70" mass="8183">MLSWSAADADQGEKFLPHFALPSHLVRRSLQTPSDYCNRFHFLCDALHTFTLRRLFSPRPQAKDEEPREP</sequence>
<gene>
    <name evidence="1" type="ORF">EGS84_01790</name>
</gene>
<accession>A0AAQ0V3R9</accession>